<dbReference type="KEGG" id="ttf:THTE_1098"/>
<dbReference type="NCBIfam" id="TIGR01026">
    <property type="entry name" value="fliI_yscN"/>
    <property type="match status" value="1"/>
</dbReference>
<evidence type="ECO:0000256" key="7">
    <source>
        <dbReference type="ARBA" id="ARBA00022967"/>
    </source>
</evidence>
<keyword evidence="5" id="KW-0067">ATP-binding</keyword>
<dbReference type="EMBL" id="CP018477">
    <property type="protein sequence ID" value="ASV73700.1"/>
    <property type="molecule type" value="Genomic_DNA"/>
</dbReference>
<dbReference type="InterPro" id="IPR027417">
    <property type="entry name" value="P-loop_NTPase"/>
</dbReference>
<evidence type="ECO:0000256" key="5">
    <source>
        <dbReference type="ARBA" id="ARBA00022840"/>
    </source>
</evidence>
<dbReference type="PROSITE" id="PS00152">
    <property type="entry name" value="ATPASE_ALPHA_BETA"/>
    <property type="match status" value="1"/>
</dbReference>
<evidence type="ECO:0000256" key="6">
    <source>
        <dbReference type="ARBA" id="ARBA00022927"/>
    </source>
</evidence>
<evidence type="ECO:0000256" key="2">
    <source>
        <dbReference type="ARBA" id="ARBA00022448"/>
    </source>
</evidence>
<dbReference type="Pfam" id="PF00006">
    <property type="entry name" value="ATP-synt_ab"/>
    <property type="match status" value="1"/>
</dbReference>
<dbReference type="InterPro" id="IPR000194">
    <property type="entry name" value="ATPase_F1/V1/A1_a/bsu_nucl-bd"/>
</dbReference>
<dbReference type="Pfam" id="PF18269">
    <property type="entry name" value="T3SS_ATPase_C"/>
    <property type="match status" value="1"/>
</dbReference>
<dbReference type="Pfam" id="PF02874">
    <property type="entry name" value="ATP-synt_ab_N"/>
    <property type="match status" value="1"/>
</dbReference>
<dbReference type="InterPro" id="IPR020003">
    <property type="entry name" value="ATPase_a/bsu_AS"/>
</dbReference>
<accession>A0A286RCL4</accession>
<keyword evidence="12" id="KW-1185">Reference proteome</keyword>
<evidence type="ECO:0000256" key="1">
    <source>
        <dbReference type="ARBA" id="ARBA00004496"/>
    </source>
</evidence>
<gene>
    <name evidence="11" type="ORF">THTE_1098</name>
</gene>
<dbReference type="GO" id="GO:0008564">
    <property type="term" value="F:protein-exporting ATPase activity"/>
    <property type="evidence" value="ECO:0007669"/>
    <property type="project" value="UniProtKB-EC"/>
</dbReference>
<dbReference type="PANTHER" id="PTHR15184">
    <property type="entry name" value="ATP SYNTHASE"/>
    <property type="match status" value="1"/>
</dbReference>
<dbReference type="FunFam" id="3.40.50.12240:FF:000002">
    <property type="entry name" value="Flagellum-specific ATP synthase FliI"/>
    <property type="match status" value="1"/>
</dbReference>
<comment type="subcellular location">
    <subcellularLocation>
        <location evidence="1">Cytoplasm</location>
    </subcellularLocation>
</comment>
<dbReference type="GO" id="GO:0005737">
    <property type="term" value="C:cytoplasm"/>
    <property type="evidence" value="ECO:0007669"/>
    <property type="project" value="UniProtKB-SubCell"/>
</dbReference>
<dbReference type="GO" id="GO:0005524">
    <property type="term" value="F:ATP binding"/>
    <property type="evidence" value="ECO:0007669"/>
    <property type="project" value="UniProtKB-KW"/>
</dbReference>
<organism evidence="11 12">
    <name type="scientific">Thermogutta terrifontis</name>
    <dbReference type="NCBI Taxonomy" id="1331910"/>
    <lineage>
        <taxon>Bacteria</taxon>
        <taxon>Pseudomonadati</taxon>
        <taxon>Planctomycetota</taxon>
        <taxon>Planctomycetia</taxon>
        <taxon>Pirellulales</taxon>
        <taxon>Thermoguttaceae</taxon>
        <taxon>Thermogutta</taxon>
    </lineage>
</organism>
<keyword evidence="3" id="KW-0963">Cytoplasm</keyword>
<keyword evidence="2" id="KW-0813">Transport</keyword>
<dbReference type="PANTHER" id="PTHR15184:SF9">
    <property type="entry name" value="SPI-1 TYPE 3 SECRETION SYSTEM ATPASE"/>
    <property type="match status" value="1"/>
</dbReference>
<sequence length="443" mass="48425">MVQSVGVSITAQGFPVPVGSLAEIEVDHGRKVMAEVIGFKNDATILFPLGQKEGIRRGAVVRLCRTVRWLPVGEELLGRVVDAQGHPIDGKPKPLLRDRVLYEQAPPHPCERPRINEVLSTGVRAIDGLLTCGKGQRLGIFSAAGVGKSVLLGMMARYTAADVIVVGLVGERGREVNDFIERDLGVEGLKKSIVVVATSAEPAILRVQAAYTASAIAEYFRDQGKDVLLLIDSLTRFALAQREIGLAAGEPPTTRGYPPSVFALLPRLVERAGRSARGTITAFYTVLVEGDDLDEPVADTVRGLLDGHIVLSRRLAGRGHFPAIDILQSLSRLMPDIVDPAHNRAAMRIRELLGLYRDHEDVITLGVYRRGSHPGVDRAIQFRDNIDAFLRQDVNQRATYEEARGALLSLAEQIENWKPDQQTAGTQRRDMERPAVGTTPRRS</sequence>
<keyword evidence="6" id="KW-0653">Protein transport</keyword>
<comment type="catalytic activity">
    <reaction evidence="8">
        <text>ATP + H2O + cellular proteinSide 1 = ADP + phosphate + cellular proteinSide 2.</text>
        <dbReference type="EC" id="7.4.2.8"/>
    </reaction>
</comment>
<evidence type="ECO:0000256" key="3">
    <source>
        <dbReference type="ARBA" id="ARBA00022490"/>
    </source>
</evidence>
<dbReference type="Gene3D" id="3.40.50.12240">
    <property type="match status" value="1"/>
</dbReference>
<dbReference type="InterPro" id="IPR003593">
    <property type="entry name" value="AAA+_ATPase"/>
</dbReference>
<dbReference type="InterPro" id="IPR040627">
    <property type="entry name" value="T3SS_ATPase_C"/>
</dbReference>
<feature type="region of interest" description="Disordered" evidence="9">
    <location>
        <begin position="418"/>
        <end position="443"/>
    </location>
</feature>
<dbReference type="SUPFAM" id="SSF52540">
    <property type="entry name" value="P-loop containing nucleoside triphosphate hydrolases"/>
    <property type="match status" value="1"/>
</dbReference>
<dbReference type="InterPro" id="IPR050053">
    <property type="entry name" value="ATPase_alpha/beta_chains"/>
</dbReference>
<dbReference type="InterPro" id="IPR004100">
    <property type="entry name" value="ATPase_F1/V1/A1_a/bsu_N"/>
</dbReference>
<evidence type="ECO:0000256" key="4">
    <source>
        <dbReference type="ARBA" id="ARBA00022741"/>
    </source>
</evidence>
<evidence type="ECO:0000259" key="10">
    <source>
        <dbReference type="SMART" id="SM00382"/>
    </source>
</evidence>
<keyword evidence="7" id="KW-1278">Translocase</keyword>
<dbReference type="CDD" id="cd01136">
    <property type="entry name" value="ATPase_flagellum-secretory_path_III"/>
    <property type="match status" value="1"/>
</dbReference>
<evidence type="ECO:0000256" key="8">
    <source>
        <dbReference type="ARBA" id="ARBA00034006"/>
    </source>
</evidence>
<reference evidence="11 12" key="1">
    <citation type="journal article" name="Front. Microbiol.">
        <title>Sugar Metabolism of the First Thermophilic Planctomycete Thermogutta terrifontis: Comparative Genomic and Transcriptomic Approaches.</title>
        <authorList>
            <person name="Elcheninov A.G."/>
            <person name="Menzel P."/>
            <person name="Gudbergsdottir S.R."/>
            <person name="Slesarev A.I."/>
            <person name="Kadnikov V.V."/>
            <person name="Krogh A."/>
            <person name="Bonch-Osmolovskaya E.A."/>
            <person name="Peng X."/>
            <person name="Kublanov I.V."/>
        </authorList>
    </citation>
    <scope>NUCLEOTIDE SEQUENCE [LARGE SCALE GENOMIC DNA]</scope>
    <source>
        <strain evidence="11 12">R1</strain>
    </source>
</reference>
<name>A0A286RCL4_9BACT</name>
<dbReference type="GO" id="GO:0046933">
    <property type="term" value="F:proton-transporting ATP synthase activity, rotational mechanism"/>
    <property type="evidence" value="ECO:0007669"/>
    <property type="project" value="TreeGrafter"/>
</dbReference>
<dbReference type="SMART" id="SM00382">
    <property type="entry name" value="AAA"/>
    <property type="match status" value="1"/>
</dbReference>
<dbReference type="GO" id="GO:0030254">
    <property type="term" value="P:protein secretion by the type III secretion system"/>
    <property type="evidence" value="ECO:0007669"/>
    <property type="project" value="InterPro"/>
</dbReference>
<dbReference type="GO" id="GO:0030257">
    <property type="term" value="C:type III protein secretion system complex"/>
    <property type="evidence" value="ECO:0007669"/>
    <property type="project" value="InterPro"/>
</dbReference>
<protein>
    <submittedName>
        <fullName evidence="11">Flagellum-specific ATP synthase FliI</fullName>
    </submittedName>
</protein>
<dbReference type="GO" id="GO:0016887">
    <property type="term" value="F:ATP hydrolysis activity"/>
    <property type="evidence" value="ECO:0007669"/>
    <property type="project" value="InterPro"/>
</dbReference>
<evidence type="ECO:0000313" key="12">
    <source>
        <dbReference type="Proteomes" id="UP000215086"/>
    </source>
</evidence>
<dbReference type="Proteomes" id="UP000215086">
    <property type="component" value="Chromosome"/>
</dbReference>
<dbReference type="AlphaFoldDB" id="A0A286RCL4"/>
<evidence type="ECO:0000256" key="9">
    <source>
        <dbReference type="SAM" id="MobiDB-lite"/>
    </source>
</evidence>
<keyword evidence="4" id="KW-0547">Nucleotide-binding</keyword>
<dbReference type="InterPro" id="IPR005714">
    <property type="entry name" value="ATPase_T3SS_FliI/YscN"/>
</dbReference>
<proteinExistence type="predicted"/>
<evidence type="ECO:0000313" key="11">
    <source>
        <dbReference type="EMBL" id="ASV73700.1"/>
    </source>
</evidence>
<feature type="domain" description="AAA+ ATPase" evidence="10">
    <location>
        <begin position="134"/>
        <end position="315"/>
    </location>
</feature>